<dbReference type="VEuPathDB" id="FungiDB:PTTG_29177"/>
<reference evidence="3" key="4">
    <citation type="submission" date="2025-05" db="UniProtKB">
        <authorList>
            <consortium name="EnsemblFungi"/>
        </authorList>
    </citation>
    <scope>IDENTIFICATION</scope>
    <source>
        <strain evidence="3">isolate 1-1 / race 1 (BBBD)</strain>
    </source>
</reference>
<feature type="compositionally biased region" description="Polar residues" evidence="1">
    <location>
        <begin position="54"/>
        <end position="76"/>
    </location>
</feature>
<reference evidence="2" key="2">
    <citation type="submission" date="2016-05" db="EMBL/GenBank/DDBJ databases">
        <title>Comparative analysis highlights variable genome content of wheat rusts and divergence of the mating loci.</title>
        <authorList>
            <person name="Cuomo C.A."/>
            <person name="Bakkeren G."/>
            <person name="Szabo L."/>
            <person name="Khalil H."/>
            <person name="Joly D."/>
            <person name="Goldberg J."/>
            <person name="Young S."/>
            <person name="Zeng Q."/>
            <person name="Fellers J."/>
        </authorList>
    </citation>
    <scope>NUCLEOTIDE SEQUENCE [LARGE SCALE GENOMIC DNA]</scope>
    <source>
        <strain evidence="2">1-1 BBBD Race 1</strain>
    </source>
</reference>
<feature type="compositionally biased region" description="Polar residues" evidence="1">
    <location>
        <begin position="8"/>
        <end position="32"/>
    </location>
</feature>
<name>A0A180G5T2_PUCT1</name>
<protein>
    <submittedName>
        <fullName evidence="2 3">Uncharacterized protein</fullName>
    </submittedName>
</protein>
<organism evidence="2">
    <name type="scientific">Puccinia triticina (isolate 1-1 / race 1 (BBBD))</name>
    <name type="common">Brown leaf rust fungus</name>
    <dbReference type="NCBI Taxonomy" id="630390"/>
    <lineage>
        <taxon>Eukaryota</taxon>
        <taxon>Fungi</taxon>
        <taxon>Dikarya</taxon>
        <taxon>Basidiomycota</taxon>
        <taxon>Pucciniomycotina</taxon>
        <taxon>Pucciniomycetes</taxon>
        <taxon>Pucciniales</taxon>
        <taxon>Pucciniaceae</taxon>
        <taxon>Puccinia</taxon>
    </lineage>
</organism>
<evidence type="ECO:0000313" key="2">
    <source>
        <dbReference type="EMBL" id="OAV88031.1"/>
    </source>
</evidence>
<evidence type="ECO:0000313" key="3">
    <source>
        <dbReference type="EnsemblFungi" id="PTTG_29177-t43_1-p1"/>
    </source>
</evidence>
<dbReference type="PANTHER" id="PTHR33324">
    <property type="entry name" value="EXPRESSED PROTEIN"/>
    <property type="match status" value="1"/>
</dbReference>
<feature type="region of interest" description="Disordered" evidence="1">
    <location>
        <begin position="215"/>
        <end position="312"/>
    </location>
</feature>
<evidence type="ECO:0000313" key="4">
    <source>
        <dbReference type="Proteomes" id="UP000005240"/>
    </source>
</evidence>
<accession>A0A180G5T2</accession>
<dbReference type="EnsemblFungi" id="PTTG_29177-t43_1">
    <property type="protein sequence ID" value="PTTG_29177-t43_1-p1"/>
    <property type="gene ID" value="PTTG_29177"/>
</dbReference>
<reference evidence="3 4" key="3">
    <citation type="journal article" date="2017" name="G3 (Bethesda)">
        <title>Comparative analysis highlights variable genome content of wheat rusts and divergence of the mating loci.</title>
        <authorList>
            <person name="Cuomo C.A."/>
            <person name="Bakkeren G."/>
            <person name="Khalil H.B."/>
            <person name="Panwar V."/>
            <person name="Joly D."/>
            <person name="Linning R."/>
            <person name="Sakthikumar S."/>
            <person name="Song X."/>
            <person name="Adiconis X."/>
            <person name="Fan L."/>
            <person name="Goldberg J.M."/>
            <person name="Levin J.Z."/>
            <person name="Young S."/>
            <person name="Zeng Q."/>
            <person name="Anikster Y."/>
            <person name="Bruce M."/>
            <person name="Wang M."/>
            <person name="Yin C."/>
            <person name="McCallum B."/>
            <person name="Szabo L.J."/>
            <person name="Hulbert S."/>
            <person name="Chen X."/>
            <person name="Fellers J.P."/>
        </authorList>
    </citation>
    <scope>NUCLEOTIDE SEQUENCE</scope>
    <source>
        <strain evidence="4">Isolate 1-1 / race 1 (BBBD)</strain>
        <strain evidence="3">isolate 1-1 / race 1 (BBBD)</strain>
    </source>
</reference>
<reference evidence="2" key="1">
    <citation type="submission" date="2009-11" db="EMBL/GenBank/DDBJ databases">
        <authorList>
            <consortium name="The Broad Institute Genome Sequencing Platform"/>
            <person name="Ward D."/>
            <person name="Feldgarden M."/>
            <person name="Earl A."/>
            <person name="Young S.K."/>
            <person name="Zeng Q."/>
            <person name="Koehrsen M."/>
            <person name="Alvarado L."/>
            <person name="Berlin A."/>
            <person name="Bochicchio J."/>
            <person name="Borenstein D."/>
            <person name="Chapman S.B."/>
            <person name="Chen Z."/>
            <person name="Engels R."/>
            <person name="Freedman E."/>
            <person name="Gellesch M."/>
            <person name="Goldberg J."/>
            <person name="Griggs A."/>
            <person name="Gujja S."/>
            <person name="Heilman E."/>
            <person name="Heiman D."/>
            <person name="Hepburn T."/>
            <person name="Howarth C."/>
            <person name="Jen D."/>
            <person name="Larson L."/>
            <person name="Lewis B."/>
            <person name="Mehta T."/>
            <person name="Park D."/>
            <person name="Pearson M."/>
            <person name="Roberts A."/>
            <person name="Saif S."/>
            <person name="Shea T."/>
            <person name="Shenoy N."/>
            <person name="Sisk P."/>
            <person name="Stolte C."/>
            <person name="Sykes S."/>
            <person name="Thomson T."/>
            <person name="Walk T."/>
            <person name="White J."/>
            <person name="Yandava C."/>
            <person name="Izard J."/>
            <person name="Baranova O.V."/>
            <person name="Blanton J.M."/>
            <person name="Tanner A.C."/>
            <person name="Dewhirst F.E."/>
            <person name="Haas B."/>
            <person name="Nusbaum C."/>
            <person name="Birren B."/>
        </authorList>
    </citation>
    <scope>NUCLEOTIDE SEQUENCE [LARGE SCALE GENOMIC DNA]</scope>
    <source>
        <strain evidence="2">1-1 BBBD Race 1</strain>
    </source>
</reference>
<dbReference type="AlphaFoldDB" id="A0A180G5T2"/>
<dbReference type="Proteomes" id="UP000005240">
    <property type="component" value="Unassembled WGS sequence"/>
</dbReference>
<keyword evidence="4" id="KW-1185">Reference proteome</keyword>
<gene>
    <name evidence="2" type="ORF">PTTG_29177</name>
</gene>
<dbReference type="PANTHER" id="PTHR33324:SF2">
    <property type="entry name" value="MYB_SANT-LIKE DNA-BINDING DOMAIN-CONTAINING PROTEIN"/>
    <property type="match status" value="1"/>
</dbReference>
<feature type="compositionally biased region" description="Basic and acidic residues" evidence="1">
    <location>
        <begin position="217"/>
        <end position="232"/>
    </location>
</feature>
<feature type="region of interest" description="Disordered" evidence="1">
    <location>
        <begin position="1"/>
        <end position="82"/>
    </location>
</feature>
<dbReference type="OrthoDB" id="2506645at2759"/>
<feature type="compositionally biased region" description="Polar residues" evidence="1">
    <location>
        <begin position="270"/>
        <end position="306"/>
    </location>
</feature>
<dbReference type="EMBL" id="ADAS02000221">
    <property type="protein sequence ID" value="OAV88031.1"/>
    <property type="molecule type" value="Genomic_DNA"/>
</dbReference>
<evidence type="ECO:0000256" key="1">
    <source>
        <dbReference type="SAM" id="MobiDB-lite"/>
    </source>
</evidence>
<proteinExistence type="predicted"/>
<sequence>MTEGPNAPHNSAPATSGTPQENAQRTAAIENSTEARHSLVSNRGRGGRKRGRGSNPTPRGTSNQPARQPPRSWTKQKNSDGKSELDLIIDWLTVKANFSSWRNSSISKRDVCEKICNYSQANGFPQKRKWKGVQQQITGMETKFRKALRWKEQTSQGIMEKARENAQDHADDPDAPNYVEDARNKTEAEILGTCPYFFQLEPVMLGRPSAGYVVTSETRDDQPVDNRSVRSEDIEERAEDNRTSPLISSQSEDRNPESDDDLLPPVLDLESNQQLSQRIAPQASQESTDQSTPQTHLGNKSGNSLSSRKRKTYAKQIAGKFLPSKRNLAADRAVNNKVNQRLARADEQMSKAAASMVSSIINKNAPPAETNSEMLQLQL</sequence>